<name>A0A7L5AJL2_9MICO</name>
<accession>A0A7L5AJL2</accession>
<dbReference type="EMBL" id="CP017146">
    <property type="protein sequence ID" value="QHO70266.1"/>
    <property type="molecule type" value="Genomic_DNA"/>
</dbReference>
<organism evidence="2 3">
    <name type="scientific">Marisediminicola antarctica</name>
    <dbReference type="NCBI Taxonomy" id="674079"/>
    <lineage>
        <taxon>Bacteria</taxon>
        <taxon>Bacillati</taxon>
        <taxon>Actinomycetota</taxon>
        <taxon>Actinomycetes</taxon>
        <taxon>Micrococcales</taxon>
        <taxon>Microbacteriaceae</taxon>
        <taxon>Marisediminicola</taxon>
    </lineage>
</organism>
<gene>
    <name evidence="2" type="ORF">BHD05_12045</name>
</gene>
<feature type="transmembrane region" description="Helical" evidence="1">
    <location>
        <begin position="102"/>
        <end position="121"/>
    </location>
</feature>
<keyword evidence="1" id="KW-0812">Transmembrane</keyword>
<keyword evidence="1" id="KW-0472">Membrane</keyword>
<dbReference type="KEGG" id="mant:BHD05_12045"/>
<keyword evidence="1" id="KW-1133">Transmembrane helix</keyword>
<protein>
    <recommendedName>
        <fullName evidence="4">Integral membrane protein</fullName>
    </recommendedName>
</protein>
<dbReference type="AlphaFoldDB" id="A0A7L5AJL2"/>
<proteinExistence type="predicted"/>
<feature type="transmembrane region" description="Helical" evidence="1">
    <location>
        <begin position="75"/>
        <end position="96"/>
    </location>
</feature>
<sequence length="128" mass="12824">MSVDSPSRHKSGISTATRNGLLLAVLLGASDIVFGVIQLISGGVVPTAVSSASIVAGMVTAAAAVPAWRGATWSIWVIVAVRSIAALTALPAFFVAGVPVEAISLAAATVLITVVAVVLLLQRPRAAL</sequence>
<evidence type="ECO:0000256" key="1">
    <source>
        <dbReference type="SAM" id="Phobius"/>
    </source>
</evidence>
<keyword evidence="3" id="KW-1185">Reference proteome</keyword>
<dbReference type="RefSeq" id="WP_161886656.1">
    <property type="nucleotide sequence ID" value="NZ_CP017146.1"/>
</dbReference>
<dbReference type="Proteomes" id="UP000464507">
    <property type="component" value="Chromosome"/>
</dbReference>
<evidence type="ECO:0000313" key="2">
    <source>
        <dbReference type="EMBL" id="QHO70266.1"/>
    </source>
</evidence>
<reference evidence="2 3" key="1">
    <citation type="submission" date="2016-09" db="EMBL/GenBank/DDBJ databases">
        <title>Complete genome sequence of microbes from the polar regions.</title>
        <authorList>
            <person name="Liao L."/>
            <person name="Chen B."/>
        </authorList>
    </citation>
    <scope>NUCLEOTIDE SEQUENCE [LARGE SCALE GENOMIC DNA]</scope>
    <source>
        <strain evidence="2 3">ZS314</strain>
    </source>
</reference>
<feature type="transmembrane region" description="Helical" evidence="1">
    <location>
        <begin position="47"/>
        <end position="68"/>
    </location>
</feature>
<feature type="transmembrane region" description="Helical" evidence="1">
    <location>
        <begin position="21"/>
        <end position="41"/>
    </location>
</feature>
<evidence type="ECO:0008006" key="4">
    <source>
        <dbReference type="Google" id="ProtNLM"/>
    </source>
</evidence>
<evidence type="ECO:0000313" key="3">
    <source>
        <dbReference type="Proteomes" id="UP000464507"/>
    </source>
</evidence>